<gene>
    <name evidence="4" type="ORF">CHS0354_042996</name>
</gene>
<dbReference type="InterPro" id="IPR051830">
    <property type="entry name" value="NOTCH_homolog"/>
</dbReference>
<comment type="caution">
    <text evidence="1">Lacks conserved residue(s) required for the propagation of feature annotation.</text>
</comment>
<evidence type="ECO:0000256" key="2">
    <source>
        <dbReference type="SAM" id="SignalP"/>
    </source>
</evidence>
<feature type="disulfide bond" evidence="1">
    <location>
        <begin position="101"/>
        <end position="110"/>
    </location>
</feature>
<evidence type="ECO:0000313" key="4">
    <source>
        <dbReference type="EMBL" id="KAK3603164.1"/>
    </source>
</evidence>
<dbReference type="SMART" id="SM00181">
    <property type="entry name" value="EGF"/>
    <property type="match status" value="2"/>
</dbReference>
<evidence type="ECO:0000259" key="3">
    <source>
        <dbReference type="PROSITE" id="PS50026"/>
    </source>
</evidence>
<comment type="caution">
    <text evidence="4">The sequence shown here is derived from an EMBL/GenBank/DDBJ whole genome shotgun (WGS) entry which is preliminary data.</text>
</comment>
<dbReference type="InterPro" id="IPR000742">
    <property type="entry name" value="EGF"/>
</dbReference>
<reference evidence="4" key="1">
    <citation type="journal article" date="2021" name="Genome Biol. Evol.">
        <title>A High-Quality Reference Genome for a Parasitic Bivalve with Doubly Uniparental Inheritance (Bivalvia: Unionida).</title>
        <authorList>
            <person name="Smith C.H."/>
        </authorList>
    </citation>
    <scope>NUCLEOTIDE SEQUENCE</scope>
    <source>
        <strain evidence="4">CHS0354</strain>
    </source>
</reference>
<keyword evidence="5" id="KW-1185">Reference proteome</keyword>
<keyword evidence="2" id="KW-0732">Signal</keyword>
<feature type="chain" id="PRO_5042082755" description="EGF-like domain-containing protein" evidence="2">
    <location>
        <begin position="23"/>
        <end position="895"/>
    </location>
</feature>
<dbReference type="PANTHER" id="PTHR24033:SF151">
    <property type="entry name" value="NOTCH 2"/>
    <property type="match status" value="1"/>
</dbReference>
<feature type="signal peptide" evidence="2">
    <location>
        <begin position="1"/>
        <end position="22"/>
    </location>
</feature>
<dbReference type="Proteomes" id="UP001195483">
    <property type="component" value="Unassembled WGS sequence"/>
</dbReference>
<dbReference type="PANTHER" id="PTHR24033">
    <property type="entry name" value="EGF-LIKE DOMAIN-CONTAINING PROTEIN"/>
    <property type="match status" value="1"/>
</dbReference>
<reference evidence="4" key="2">
    <citation type="journal article" date="2021" name="Genome Biol. Evol.">
        <title>Developing a high-quality reference genome for a parasitic bivalve with doubly uniparental inheritance (Bivalvia: Unionida).</title>
        <authorList>
            <person name="Smith C.H."/>
        </authorList>
    </citation>
    <scope>NUCLEOTIDE SEQUENCE</scope>
    <source>
        <strain evidence="4">CHS0354</strain>
        <tissue evidence="4">Mantle</tissue>
    </source>
</reference>
<dbReference type="PROSITE" id="PS50026">
    <property type="entry name" value="EGF_3"/>
    <property type="match status" value="1"/>
</dbReference>
<evidence type="ECO:0000256" key="1">
    <source>
        <dbReference type="PROSITE-ProRule" id="PRU00076"/>
    </source>
</evidence>
<reference evidence="4" key="3">
    <citation type="submission" date="2023-05" db="EMBL/GenBank/DDBJ databases">
        <authorList>
            <person name="Smith C.H."/>
        </authorList>
    </citation>
    <scope>NUCLEOTIDE SEQUENCE</scope>
    <source>
        <strain evidence="4">CHS0354</strain>
        <tissue evidence="4">Mantle</tissue>
    </source>
</reference>
<sequence length="895" mass="101406">MNWKMLAAFMLVFLLFISQSKAWSGNVCTRKAAYWVARPYCIIRYWWGCSAWRNSWVLVYYTVQYCCPGWTHNGNNDCIIPICYPTCKNGGTCTGPNSCSCPDLYTGPTCETKISMNVKGLTVNTDNGAHCSYLYPCYPGDCVQPNNCTCFKGFGGTPSSGCKDIISNDEKPQLGKVTAILANLKKTTNERDDLQYVFVADATNDKETQIVWSNQNQFNLLSVEFESMYMTPGGFPLQKPAYVYDYGIGIVKSSIHVILTKINQNDGPTRNVCLDRTYNCSGFSYLTPIFDTTAKCYIKDDQFSPLIANGDWLTITFQAENGGFRTRVNTDNGTYLPRDMVIGMTDSKRVEFKFDFEAATHCSEKIGTCQEKPLAIAEDISKKPIEISWGGWSDDLAGMWQYYLEIFKLSPDLYGRLVEMEPLKPVYTEFINESDPHYATFTPKEPGMYSVLLEARDMANNSKITRRLCLYDNVSTVEIDTTEMHSMYIATAAGESGFMWQGSSDVITVVWSGHFFNRIHNENKLLSQVLSYPVQFADVEDNGILSSRKYVYSRLDDEEGSRSINEITNLNGIVRFEVNEDFADSATLPIANWKDVSPFAENYTFQAKLFSGRKMKVWVRAYDIMGNNAFDFTELNIDRTPPSVGIPEIQRNYQNGAYKYCSRFTFSASDDESGVHTIEYKLIMKDTGEVKYTGKTIVNFSTDLSMCQTETECTCKDKICFKINQVLDINNCWFLTHTDRMKSAAIIVQVFVYNQAWIASSFSWEVTKLYTLDGLTEMSGPKKIMVSSKQTNGVRLNWELPDSCYGETDLLIEIIETGAKYRVTKEVNFVDVLGLDEGKTYTARICMLYQNDDLGHCVSFTFATAEKDDSDHSAPVKFVVTGVIGRYKEIHRCDW</sequence>
<accession>A0AAE0W6R9</accession>
<dbReference type="Gene3D" id="2.10.25.10">
    <property type="entry name" value="Laminin"/>
    <property type="match status" value="1"/>
</dbReference>
<dbReference type="PROSITE" id="PS00022">
    <property type="entry name" value="EGF_1"/>
    <property type="match status" value="1"/>
</dbReference>
<dbReference type="AlphaFoldDB" id="A0AAE0W6R9"/>
<dbReference type="EMBL" id="JAEAOA010002359">
    <property type="protein sequence ID" value="KAK3603164.1"/>
    <property type="molecule type" value="Genomic_DNA"/>
</dbReference>
<organism evidence="4 5">
    <name type="scientific">Potamilus streckersoni</name>
    <dbReference type="NCBI Taxonomy" id="2493646"/>
    <lineage>
        <taxon>Eukaryota</taxon>
        <taxon>Metazoa</taxon>
        <taxon>Spiralia</taxon>
        <taxon>Lophotrochozoa</taxon>
        <taxon>Mollusca</taxon>
        <taxon>Bivalvia</taxon>
        <taxon>Autobranchia</taxon>
        <taxon>Heteroconchia</taxon>
        <taxon>Palaeoheterodonta</taxon>
        <taxon>Unionida</taxon>
        <taxon>Unionoidea</taxon>
        <taxon>Unionidae</taxon>
        <taxon>Ambleminae</taxon>
        <taxon>Lampsilini</taxon>
        <taxon>Potamilus</taxon>
    </lineage>
</organism>
<feature type="disulfide bond" evidence="1">
    <location>
        <begin position="83"/>
        <end position="93"/>
    </location>
</feature>
<feature type="domain" description="EGF-like" evidence="3">
    <location>
        <begin position="79"/>
        <end position="111"/>
    </location>
</feature>
<keyword evidence="1" id="KW-1015">Disulfide bond</keyword>
<dbReference type="CDD" id="cd00054">
    <property type="entry name" value="EGF_CA"/>
    <property type="match status" value="1"/>
</dbReference>
<evidence type="ECO:0000313" key="5">
    <source>
        <dbReference type="Proteomes" id="UP001195483"/>
    </source>
</evidence>
<protein>
    <recommendedName>
        <fullName evidence="3">EGF-like domain-containing protein</fullName>
    </recommendedName>
</protein>
<name>A0AAE0W6R9_9BIVA</name>
<keyword evidence="1" id="KW-0245">EGF-like domain</keyword>
<proteinExistence type="predicted"/>